<proteinExistence type="predicted"/>
<accession>A0AA39RPE3</accession>
<organism evidence="3 4">
    <name type="scientific">Acer saccharum</name>
    <name type="common">Sugar maple</name>
    <dbReference type="NCBI Taxonomy" id="4024"/>
    <lineage>
        <taxon>Eukaryota</taxon>
        <taxon>Viridiplantae</taxon>
        <taxon>Streptophyta</taxon>
        <taxon>Embryophyta</taxon>
        <taxon>Tracheophyta</taxon>
        <taxon>Spermatophyta</taxon>
        <taxon>Magnoliopsida</taxon>
        <taxon>eudicotyledons</taxon>
        <taxon>Gunneridae</taxon>
        <taxon>Pentapetalae</taxon>
        <taxon>rosids</taxon>
        <taxon>malvids</taxon>
        <taxon>Sapindales</taxon>
        <taxon>Sapindaceae</taxon>
        <taxon>Hippocastanoideae</taxon>
        <taxon>Acereae</taxon>
        <taxon>Acer</taxon>
    </lineage>
</organism>
<evidence type="ECO:0000256" key="1">
    <source>
        <dbReference type="SAM" id="MobiDB-lite"/>
    </source>
</evidence>
<sequence length="106" mass="12207">MSIMDLDKMCEKLGYKDHACYWYVTHGKSIENGLVKLKGHDDITKMVKELAGDRQEGVEETEATIHTEDVVDEDAWSSDSDSSTDFDDDFEEPEYMETFKDEEVEV</sequence>
<evidence type="ECO:0000313" key="3">
    <source>
        <dbReference type="EMBL" id="KAK0575912.1"/>
    </source>
</evidence>
<dbReference type="Proteomes" id="UP001168877">
    <property type="component" value="Unassembled WGS sequence"/>
</dbReference>
<feature type="region of interest" description="Disordered" evidence="1">
    <location>
        <begin position="51"/>
        <end position="106"/>
    </location>
</feature>
<evidence type="ECO:0000313" key="4">
    <source>
        <dbReference type="Proteomes" id="UP001168877"/>
    </source>
</evidence>
<keyword evidence="4" id="KW-1185">Reference proteome</keyword>
<protein>
    <recommendedName>
        <fullName evidence="2">PB1-like domain-containing protein</fullName>
    </recommendedName>
</protein>
<reference evidence="3" key="1">
    <citation type="journal article" date="2022" name="Plant J.">
        <title>Strategies of tolerance reflected in two North American maple genomes.</title>
        <authorList>
            <person name="McEvoy S.L."/>
            <person name="Sezen U.U."/>
            <person name="Trouern-Trend A."/>
            <person name="McMahon S.M."/>
            <person name="Schaberg P.G."/>
            <person name="Yang J."/>
            <person name="Wegrzyn J.L."/>
            <person name="Swenson N.G."/>
        </authorList>
    </citation>
    <scope>NUCLEOTIDE SEQUENCE</scope>
    <source>
        <strain evidence="3">NS2018</strain>
    </source>
</reference>
<feature type="compositionally biased region" description="Basic and acidic residues" evidence="1">
    <location>
        <begin position="51"/>
        <end position="69"/>
    </location>
</feature>
<reference evidence="3" key="2">
    <citation type="submission" date="2023-06" db="EMBL/GenBank/DDBJ databases">
        <authorList>
            <person name="Swenson N.G."/>
            <person name="Wegrzyn J.L."/>
            <person name="Mcevoy S.L."/>
        </authorList>
    </citation>
    <scope>NUCLEOTIDE SEQUENCE</scope>
    <source>
        <strain evidence="3">NS2018</strain>
        <tissue evidence="3">Leaf</tissue>
    </source>
</reference>
<comment type="caution">
    <text evidence="3">The sequence shown here is derived from an EMBL/GenBank/DDBJ whole genome shotgun (WGS) entry which is preliminary data.</text>
</comment>
<dbReference type="AlphaFoldDB" id="A0AA39RPE3"/>
<feature type="compositionally biased region" description="Basic and acidic residues" evidence="1">
    <location>
        <begin position="97"/>
        <end position="106"/>
    </location>
</feature>
<dbReference type="Pfam" id="PF26130">
    <property type="entry name" value="PB1-like"/>
    <property type="match status" value="1"/>
</dbReference>
<name>A0AA39RPE3_ACESA</name>
<dbReference type="InterPro" id="IPR058594">
    <property type="entry name" value="PB1-like_dom_pln"/>
</dbReference>
<feature type="domain" description="PB1-like" evidence="2">
    <location>
        <begin position="2"/>
        <end position="50"/>
    </location>
</feature>
<evidence type="ECO:0000259" key="2">
    <source>
        <dbReference type="Pfam" id="PF26130"/>
    </source>
</evidence>
<feature type="compositionally biased region" description="Acidic residues" evidence="1">
    <location>
        <begin position="70"/>
        <end position="96"/>
    </location>
</feature>
<dbReference type="EMBL" id="JAUESC010000386">
    <property type="protein sequence ID" value="KAK0575912.1"/>
    <property type="molecule type" value="Genomic_DNA"/>
</dbReference>
<gene>
    <name evidence="3" type="ORF">LWI29_009053</name>
</gene>